<organism evidence="8 9">
    <name type="scientific">Streptomyces cylindrosporus</name>
    <dbReference type="NCBI Taxonomy" id="2927583"/>
    <lineage>
        <taxon>Bacteria</taxon>
        <taxon>Bacillati</taxon>
        <taxon>Actinomycetota</taxon>
        <taxon>Actinomycetes</taxon>
        <taxon>Kitasatosporales</taxon>
        <taxon>Streptomycetaceae</taxon>
        <taxon>Streptomyces</taxon>
    </lineage>
</organism>
<keyword evidence="5" id="KW-1133">Transmembrane helix</keyword>
<dbReference type="PANTHER" id="PTHR37937">
    <property type="entry name" value="CONJUGATIVE TRANSFER: DNA TRANSPORT"/>
    <property type="match status" value="1"/>
</dbReference>
<proteinExistence type="inferred from homology"/>
<name>A0ABS9YBG4_9ACTN</name>
<evidence type="ECO:0000313" key="8">
    <source>
        <dbReference type="EMBL" id="MCI3274563.1"/>
    </source>
</evidence>
<dbReference type="Proteomes" id="UP001165269">
    <property type="component" value="Unassembled WGS sequence"/>
</dbReference>
<comment type="caution">
    <text evidence="8">The sequence shown here is derived from an EMBL/GenBank/DDBJ whole genome shotgun (WGS) entry which is preliminary data.</text>
</comment>
<dbReference type="Gene3D" id="3.40.50.300">
    <property type="entry name" value="P-loop containing nucleotide triphosphate hydrolases"/>
    <property type="match status" value="1"/>
</dbReference>
<evidence type="ECO:0000256" key="2">
    <source>
        <dbReference type="ARBA" id="ARBA00008806"/>
    </source>
</evidence>
<dbReference type="InterPro" id="IPR027417">
    <property type="entry name" value="P-loop_NTPase"/>
</dbReference>
<keyword evidence="4" id="KW-0812">Transmembrane</keyword>
<dbReference type="SUPFAM" id="SSF52540">
    <property type="entry name" value="P-loop containing nucleoside triphosphate hydrolases"/>
    <property type="match status" value="1"/>
</dbReference>
<gene>
    <name evidence="8" type="ORF">MQP27_26075</name>
</gene>
<feature type="region of interest" description="Disordered" evidence="7">
    <location>
        <begin position="396"/>
        <end position="423"/>
    </location>
</feature>
<evidence type="ECO:0000256" key="7">
    <source>
        <dbReference type="SAM" id="MobiDB-lite"/>
    </source>
</evidence>
<evidence type="ECO:0000256" key="5">
    <source>
        <dbReference type="ARBA" id="ARBA00022989"/>
    </source>
</evidence>
<dbReference type="InterPro" id="IPR051539">
    <property type="entry name" value="T4SS-coupling_protein"/>
</dbReference>
<evidence type="ECO:0000256" key="6">
    <source>
        <dbReference type="ARBA" id="ARBA00023136"/>
    </source>
</evidence>
<evidence type="ECO:0000313" key="9">
    <source>
        <dbReference type="Proteomes" id="UP001165269"/>
    </source>
</evidence>
<dbReference type="PANTHER" id="PTHR37937:SF1">
    <property type="entry name" value="CONJUGATIVE TRANSFER: DNA TRANSPORT"/>
    <property type="match status" value="1"/>
</dbReference>
<dbReference type="Pfam" id="PF02534">
    <property type="entry name" value="T4SS-DNA_transf"/>
    <property type="match status" value="1"/>
</dbReference>
<evidence type="ECO:0000256" key="3">
    <source>
        <dbReference type="ARBA" id="ARBA00022475"/>
    </source>
</evidence>
<accession>A0ABS9YBG4</accession>
<dbReference type="InterPro" id="IPR003688">
    <property type="entry name" value="TraG/VirD4"/>
</dbReference>
<comment type="similarity">
    <text evidence="2">Belongs to the VirD4/TraG family.</text>
</comment>
<evidence type="ECO:0000256" key="1">
    <source>
        <dbReference type="ARBA" id="ARBA00004651"/>
    </source>
</evidence>
<evidence type="ECO:0000256" key="4">
    <source>
        <dbReference type="ARBA" id="ARBA00022692"/>
    </source>
</evidence>
<keyword evidence="3" id="KW-1003">Cell membrane</keyword>
<keyword evidence="6" id="KW-0472">Membrane</keyword>
<reference evidence="8" key="1">
    <citation type="submission" date="2022-03" db="EMBL/GenBank/DDBJ databases">
        <title>Streptomyces 7R015 and 7R016 isolated from Barleria lupulina in Thailand.</title>
        <authorList>
            <person name="Kanchanasin P."/>
            <person name="Phongsopitanun W."/>
            <person name="Tanasupawat S."/>
        </authorList>
    </citation>
    <scope>NUCLEOTIDE SEQUENCE</scope>
    <source>
        <strain evidence="8">7R015</strain>
    </source>
</reference>
<sequence length="423" mass="45942">MRPVLVIGPQRSRKTTSMVIPTLLEWKGTAVVTSVRTDVLFGSFERRSSAGRVYVYEPAGRLQREGPVTGWNPLDDCSTWDGAMATSRALTEGGYLSMREGEFWYGMASQLLTPLLFAAAVNDYSMTDVIRWVKSQEEFEVRSLLQAANNAEASQAFEGMVSLENRTLSSIYGTLMSSLAVFDYQSVADSTSGGLDIGEFFDGGDNTLYICAPPDEQRRFAPLFTTLIRRILREAYAREAAGQPTSPLLLLLDEAGNIAPLRDLATLATTAAGTGIQMVTVFHDLSQMIAIYGESDALTIANNHSALLLLPGNRDPRTSQLLGDLLGGEIIPGLGGGASGRYPLRRIEPGQAVCIYEHHSPFLLTLRSSTHDPELQQLARTQYVQPASNVVPLRSTRKLPWHGSPNAQGNAVRASSAEIGDGK</sequence>
<protein>
    <submittedName>
        <fullName evidence="8">Type IV secretory system conjugative DNA transfer family protein</fullName>
    </submittedName>
</protein>
<dbReference type="CDD" id="cd01127">
    <property type="entry name" value="TrwB_TraG_TraD_VirD4"/>
    <property type="match status" value="1"/>
</dbReference>
<dbReference type="EMBL" id="JALDAY010000008">
    <property type="protein sequence ID" value="MCI3274563.1"/>
    <property type="molecule type" value="Genomic_DNA"/>
</dbReference>
<comment type="subcellular location">
    <subcellularLocation>
        <location evidence="1">Cell membrane</location>
        <topology evidence="1">Multi-pass membrane protein</topology>
    </subcellularLocation>
</comment>
<keyword evidence="9" id="KW-1185">Reference proteome</keyword>